<dbReference type="PANTHER" id="PTHR45458:SF1">
    <property type="entry name" value="SHORT CHAIN DEHYDROGENASE"/>
    <property type="match status" value="1"/>
</dbReference>
<name>A0A139H3T3_9PEZI</name>
<dbReference type="SUPFAM" id="SSF51735">
    <property type="entry name" value="NAD(P)-binding Rossmann-fold domains"/>
    <property type="match status" value="1"/>
</dbReference>
<dbReference type="PRINTS" id="PR00081">
    <property type="entry name" value="GDHRDH"/>
</dbReference>
<dbReference type="EMBL" id="LFZO01000800">
    <property type="protein sequence ID" value="KXS97113.1"/>
    <property type="molecule type" value="Genomic_DNA"/>
</dbReference>
<gene>
    <name evidence="1" type="ORF">AC579_1321</name>
</gene>
<dbReference type="Proteomes" id="UP000073492">
    <property type="component" value="Unassembled WGS sequence"/>
</dbReference>
<comment type="caution">
    <text evidence="1">The sequence shown here is derived from an EMBL/GenBank/DDBJ whole genome shotgun (WGS) entry which is preliminary data.</text>
</comment>
<evidence type="ECO:0000313" key="1">
    <source>
        <dbReference type="EMBL" id="KXS97113.1"/>
    </source>
</evidence>
<organism evidence="1 2">
    <name type="scientific">Pseudocercospora musae</name>
    <dbReference type="NCBI Taxonomy" id="113226"/>
    <lineage>
        <taxon>Eukaryota</taxon>
        <taxon>Fungi</taxon>
        <taxon>Dikarya</taxon>
        <taxon>Ascomycota</taxon>
        <taxon>Pezizomycotina</taxon>
        <taxon>Dothideomycetes</taxon>
        <taxon>Dothideomycetidae</taxon>
        <taxon>Mycosphaerellales</taxon>
        <taxon>Mycosphaerellaceae</taxon>
        <taxon>Pseudocercospora</taxon>
    </lineage>
</organism>
<evidence type="ECO:0008006" key="3">
    <source>
        <dbReference type="Google" id="ProtNLM"/>
    </source>
</evidence>
<accession>A0A139H3T3</accession>
<dbReference type="AlphaFoldDB" id="A0A139H3T3"/>
<dbReference type="STRING" id="113226.A0A139H3T3"/>
<dbReference type="GO" id="GO:0016616">
    <property type="term" value="F:oxidoreductase activity, acting on the CH-OH group of donors, NAD or NADP as acceptor"/>
    <property type="evidence" value="ECO:0007669"/>
    <property type="project" value="TreeGrafter"/>
</dbReference>
<dbReference type="OrthoDB" id="5296at2759"/>
<reference evidence="1 2" key="1">
    <citation type="submission" date="2015-07" db="EMBL/GenBank/DDBJ databases">
        <title>Comparative genomics of the Sigatoka disease complex on banana suggests a link between parallel evolutionary changes in Pseudocercospora fijiensis and Pseudocercospora eumusae and increased virulence on the banana host.</title>
        <authorList>
            <person name="Chang T.-C."/>
            <person name="Salvucci A."/>
            <person name="Crous P.W."/>
            <person name="Stergiopoulos I."/>
        </authorList>
    </citation>
    <scope>NUCLEOTIDE SEQUENCE [LARGE SCALE GENOMIC DNA]</scope>
    <source>
        <strain evidence="1 2">CBS 116634</strain>
    </source>
</reference>
<dbReference type="InterPro" id="IPR052184">
    <property type="entry name" value="SDR_enzymes"/>
</dbReference>
<dbReference type="InterPro" id="IPR036291">
    <property type="entry name" value="NAD(P)-bd_dom_sf"/>
</dbReference>
<keyword evidence="2" id="KW-1185">Reference proteome</keyword>
<evidence type="ECO:0000313" key="2">
    <source>
        <dbReference type="Proteomes" id="UP000073492"/>
    </source>
</evidence>
<dbReference type="Gene3D" id="3.40.50.720">
    <property type="entry name" value="NAD(P)-binding Rossmann-like Domain"/>
    <property type="match status" value="1"/>
</dbReference>
<dbReference type="Pfam" id="PF00106">
    <property type="entry name" value="adh_short"/>
    <property type="match status" value="1"/>
</dbReference>
<dbReference type="PANTHER" id="PTHR45458">
    <property type="entry name" value="SHORT-CHAIN DEHYDROGENASE/REDUCTASE SDR"/>
    <property type="match status" value="1"/>
</dbReference>
<protein>
    <recommendedName>
        <fullName evidence="3">NAD-dependent epimerase/dehydratase domain-containing protein</fullName>
    </recommendedName>
</protein>
<dbReference type="InterPro" id="IPR002347">
    <property type="entry name" value="SDR_fam"/>
</dbReference>
<sequence>MQTILISGAASGLGAAFVAAYAQQRHVNVIAIDREHFEPAKDNIRTYVVDIARQDSIDHLAKAIEHEPIHVLIHSAGIRGLVSAVEEEHPDNVHACETLQVMDAETMMRAFTVNTTGTFMLFKALMPHLRRAYGKVIVMSSRMGSIGNNQHPNKDAGSAYAYRASKAALNMIVRSFAADVSEVVFVLCHPGRVETNLVKCVELGAITAEESITTILPLVEKWTSQGSGRFYDRFGQAVEW</sequence>
<proteinExistence type="predicted"/>